<protein>
    <submittedName>
        <fullName evidence="1">Uncharacterized protein</fullName>
    </submittedName>
</protein>
<organism evidence="1 2">
    <name type="scientific">Vaccinium darrowii</name>
    <dbReference type="NCBI Taxonomy" id="229202"/>
    <lineage>
        <taxon>Eukaryota</taxon>
        <taxon>Viridiplantae</taxon>
        <taxon>Streptophyta</taxon>
        <taxon>Embryophyta</taxon>
        <taxon>Tracheophyta</taxon>
        <taxon>Spermatophyta</taxon>
        <taxon>Magnoliopsida</taxon>
        <taxon>eudicotyledons</taxon>
        <taxon>Gunneridae</taxon>
        <taxon>Pentapetalae</taxon>
        <taxon>asterids</taxon>
        <taxon>Ericales</taxon>
        <taxon>Ericaceae</taxon>
        <taxon>Vaccinioideae</taxon>
        <taxon>Vaccinieae</taxon>
        <taxon>Vaccinium</taxon>
    </lineage>
</organism>
<name>A0ACB7YHL0_9ERIC</name>
<evidence type="ECO:0000313" key="1">
    <source>
        <dbReference type="EMBL" id="KAH7853056.1"/>
    </source>
</evidence>
<comment type="caution">
    <text evidence="1">The sequence shown here is derived from an EMBL/GenBank/DDBJ whole genome shotgun (WGS) entry which is preliminary data.</text>
</comment>
<proteinExistence type="predicted"/>
<dbReference type="Proteomes" id="UP000828048">
    <property type="component" value="Chromosome 8"/>
</dbReference>
<gene>
    <name evidence="1" type="ORF">Vadar_032706</name>
</gene>
<sequence>MMSNIHFILSLSFLSTVIFPQHTYAYPDAYEVLTDYNYPVGLLPTGVEGYLLDRCTGKFTVYLNQKCHFSTTSSYPLKFEKTITGILSKDRISDIRGVEAKGLLFGWYELVEVVRSDDFILINTDGISGVKMPTERFRVSPGCDCGFRCNNSASPSAGAAVKVEEKIRETEDSSKQPIAPASPPTSPARDDDVPKLTAQLDEIAKELQQINDDRLNVTLLYEEVMRVRDFDEETLMRAFDHLVKNENAGNGFLAKSEKHRTMAIEGFCSKKDDGRPEKKKDDEEEDELSRILHGH</sequence>
<reference evidence="1 2" key="1">
    <citation type="journal article" date="2021" name="Hortic Res">
        <title>High-quality reference genome and annotation aids understanding of berry development for evergreen blueberry (Vaccinium darrowii).</title>
        <authorList>
            <person name="Yu J."/>
            <person name="Hulse-Kemp A.M."/>
            <person name="Babiker E."/>
            <person name="Staton M."/>
        </authorList>
    </citation>
    <scope>NUCLEOTIDE SEQUENCE [LARGE SCALE GENOMIC DNA]</scope>
    <source>
        <strain evidence="2">cv. NJ 8807/NJ 8810</strain>
        <tissue evidence="1">Young leaf</tissue>
    </source>
</reference>
<evidence type="ECO:0000313" key="2">
    <source>
        <dbReference type="Proteomes" id="UP000828048"/>
    </source>
</evidence>
<keyword evidence="2" id="KW-1185">Reference proteome</keyword>
<accession>A0ACB7YHL0</accession>
<dbReference type="EMBL" id="CM037158">
    <property type="protein sequence ID" value="KAH7853056.1"/>
    <property type="molecule type" value="Genomic_DNA"/>
</dbReference>